<feature type="transmembrane region" description="Helical" evidence="7">
    <location>
        <begin position="94"/>
        <end position="115"/>
    </location>
</feature>
<proteinExistence type="predicted"/>
<gene>
    <name evidence="8" type="primary">puuP</name>
    <name evidence="8" type="ORF">BFL37_14130</name>
</gene>
<evidence type="ECO:0000313" key="8">
    <source>
        <dbReference type="EMBL" id="OUE23797.1"/>
    </source>
</evidence>
<keyword evidence="9" id="KW-1185">Reference proteome</keyword>
<evidence type="ECO:0000256" key="4">
    <source>
        <dbReference type="ARBA" id="ARBA00022989"/>
    </source>
</evidence>
<feature type="transmembrane region" description="Helical" evidence="7">
    <location>
        <begin position="65"/>
        <end position="88"/>
    </location>
</feature>
<feature type="transmembrane region" description="Helical" evidence="7">
    <location>
        <begin position="393"/>
        <end position="413"/>
    </location>
</feature>
<organism evidence="8 9">
    <name type="scientific">Clavibacter michiganensis</name>
    <dbReference type="NCBI Taxonomy" id="28447"/>
    <lineage>
        <taxon>Bacteria</taxon>
        <taxon>Bacillati</taxon>
        <taxon>Actinomycetota</taxon>
        <taxon>Actinomycetes</taxon>
        <taxon>Micrococcales</taxon>
        <taxon>Microbacteriaceae</taxon>
        <taxon>Clavibacter</taxon>
    </lineage>
</organism>
<evidence type="ECO:0000313" key="9">
    <source>
        <dbReference type="Proteomes" id="UP000195101"/>
    </source>
</evidence>
<feature type="transmembrane region" description="Helical" evidence="7">
    <location>
        <begin position="419"/>
        <end position="446"/>
    </location>
</feature>
<feature type="transmembrane region" description="Helical" evidence="7">
    <location>
        <begin position="136"/>
        <end position="167"/>
    </location>
</feature>
<dbReference type="Proteomes" id="UP000195101">
    <property type="component" value="Unassembled WGS sequence"/>
</dbReference>
<evidence type="ECO:0000256" key="6">
    <source>
        <dbReference type="SAM" id="MobiDB-lite"/>
    </source>
</evidence>
<keyword evidence="5 7" id="KW-0472">Membrane</keyword>
<feature type="compositionally biased region" description="Pro residues" evidence="6">
    <location>
        <begin position="1"/>
        <end position="21"/>
    </location>
</feature>
<dbReference type="GO" id="GO:0016020">
    <property type="term" value="C:membrane"/>
    <property type="evidence" value="ECO:0007669"/>
    <property type="project" value="UniProtKB-SubCell"/>
</dbReference>
<keyword evidence="4 7" id="KW-1133">Transmembrane helix</keyword>
<evidence type="ECO:0000256" key="5">
    <source>
        <dbReference type="ARBA" id="ARBA00023136"/>
    </source>
</evidence>
<dbReference type="RefSeq" id="WP_143331615.1">
    <property type="nucleotide sequence ID" value="NZ_MDJZ01000017.1"/>
</dbReference>
<feature type="transmembrane region" description="Helical" evidence="7">
    <location>
        <begin position="467"/>
        <end position="491"/>
    </location>
</feature>
<protein>
    <submittedName>
        <fullName evidence="8">Putrescine importer PuuP</fullName>
    </submittedName>
</protein>
<feature type="transmembrane region" description="Helical" evidence="7">
    <location>
        <begin position="297"/>
        <end position="323"/>
    </location>
</feature>
<feature type="transmembrane region" description="Helical" evidence="7">
    <location>
        <begin position="258"/>
        <end position="276"/>
    </location>
</feature>
<dbReference type="OrthoDB" id="8274074at2"/>
<feature type="transmembrane region" description="Helical" evidence="7">
    <location>
        <begin position="503"/>
        <end position="527"/>
    </location>
</feature>
<name>A0A251YHU7_9MICO</name>
<keyword evidence="2" id="KW-0813">Transport</keyword>
<reference evidence="8 9" key="1">
    <citation type="submission" date="2016-08" db="EMBL/GenBank/DDBJ databases">
        <title>Genome sequence of Clavibacter michiganensis spp strain CFBP8019.</title>
        <authorList>
            <person name="Thapa S.P."/>
            <person name="Coaker G."/>
            <person name="Jacques M.-A."/>
        </authorList>
    </citation>
    <scope>NUCLEOTIDE SEQUENCE [LARGE SCALE GENOMIC DNA]</scope>
    <source>
        <strain evidence="8">CFBP8019</strain>
    </source>
</reference>
<sequence>MSTPHLPPHPSAPTPVVPPGRPQDAAAAAPAIPPGYAQDAAAPGPRIPPGYAQELHRGVGPFSSFAAGFSFVSILTTVFQLFGLGFGLGGAAFFWAWPIVFVGQLLVALNFAQLAASWPISGAIFQWSSRLAGTTFGWFTGWTMIVGQILTVAVAAIAVQAVLPSIWAGFQIVGGPDADPSVASPTGSANAVLLGIIMLAITTVVNILSVRLMARVTTVGVAVEMVGVVALVAVLFLLPKRGPEVVFSTAGSVSTEPYVWAFLASSLMAAYVMVGFDSAGELAEETHSPRKTTPKTIIRALTVSGLGGALLIVGALVAAPSLTDGNLATQGLAWVITSVVGEVGGRLLLCAVAVAVFACTLAVQTSGTRMIYSMARERALPFHRQLAKVSPRTGTPVLTSVVVGVGAVLALAVNAGQSAIFTALSSLCIAMLYLAYLGVTGPLLVARIRGRFPAGGVDEDGKPLFTLGRWGIPINLVAVLFQAAMAVNLIWPRPEIYDLTGESWWLQYSALLFIGATLAVGWGYHAWRHRSDGPIRLTEVPTTATIPVVEQAGASVR</sequence>
<comment type="caution">
    <text evidence="8">The sequence shown here is derived from an EMBL/GenBank/DDBJ whole genome shotgun (WGS) entry which is preliminary data.</text>
</comment>
<evidence type="ECO:0000256" key="7">
    <source>
        <dbReference type="SAM" id="Phobius"/>
    </source>
</evidence>
<dbReference type="PANTHER" id="PTHR45649">
    <property type="entry name" value="AMINO-ACID PERMEASE BAT1"/>
    <property type="match status" value="1"/>
</dbReference>
<accession>A0A251YHU7</accession>
<feature type="transmembrane region" description="Helical" evidence="7">
    <location>
        <begin position="187"/>
        <end position="209"/>
    </location>
</feature>
<dbReference type="EMBL" id="MDJZ01000017">
    <property type="protein sequence ID" value="OUE23797.1"/>
    <property type="molecule type" value="Genomic_DNA"/>
</dbReference>
<dbReference type="Pfam" id="PF13520">
    <property type="entry name" value="AA_permease_2"/>
    <property type="match status" value="1"/>
</dbReference>
<dbReference type="Gene3D" id="1.20.1740.10">
    <property type="entry name" value="Amino acid/polyamine transporter I"/>
    <property type="match status" value="1"/>
</dbReference>
<feature type="transmembrane region" description="Helical" evidence="7">
    <location>
        <begin position="216"/>
        <end position="238"/>
    </location>
</feature>
<dbReference type="PANTHER" id="PTHR45649:SF26">
    <property type="entry name" value="OS04G0435100 PROTEIN"/>
    <property type="match status" value="1"/>
</dbReference>
<feature type="transmembrane region" description="Helical" evidence="7">
    <location>
        <begin position="343"/>
        <end position="372"/>
    </location>
</feature>
<dbReference type="PIRSF" id="PIRSF006060">
    <property type="entry name" value="AA_transporter"/>
    <property type="match status" value="1"/>
</dbReference>
<dbReference type="AlphaFoldDB" id="A0A251YHU7"/>
<evidence type="ECO:0000256" key="2">
    <source>
        <dbReference type="ARBA" id="ARBA00022448"/>
    </source>
</evidence>
<dbReference type="InterPro" id="IPR002293">
    <property type="entry name" value="AA/rel_permease1"/>
</dbReference>
<evidence type="ECO:0000256" key="3">
    <source>
        <dbReference type="ARBA" id="ARBA00022692"/>
    </source>
</evidence>
<dbReference type="GO" id="GO:0022857">
    <property type="term" value="F:transmembrane transporter activity"/>
    <property type="evidence" value="ECO:0007669"/>
    <property type="project" value="InterPro"/>
</dbReference>
<feature type="region of interest" description="Disordered" evidence="6">
    <location>
        <begin position="1"/>
        <end position="29"/>
    </location>
</feature>
<comment type="subcellular location">
    <subcellularLocation>
        <location evidence="1">Membrane</location>
        <topology evidence="1">Multi-pass membrane protein</topology>
    </subcellularLocation>
</comment>
<keyword evidence="3 7" id="KW-0812">Transmembrane</keyword>
<evidence type="ECO:0000256" key="1">
    <source>
        <dbReference type="ARBA" id="ARBA00004141"/>
    </source>
</evidence>